<dbReference type="Pfam" id="PF10551">
    <property type="entry name" value="MULE"/>
    <property type="match status" value="1"/>
</dbReference>
<sequence length="414" mass="47641">MTSLDNGLVHLKTNDDVAGMVEWVKVVRQIDFYVMHPSRKYAKSVLLGEMYADIRSYWHKAVLKEINDVEARLISEKDQPIMLEWYKNGDEQLAPIRLDSGEETNVLEEQNRIDSPIAVDVGEEKDLDNELFMREADDNTGPILKNIGHIPEELFETSDELRELSDEEDESEGELIRVYAVKTKKPLRFVKNNKWRQHVACTVEGCNFSVYCSRIGKTNDLSIKTMVEEYLCGETTKNKMGAFKGQLLAAIGVDGDNGIYLVAWSVVEVENTDSWTWFVRLFNEDLGMKTELEFWILITDQQKGLENAIKNELPHAEHRLCVKHLHANWSNRFPGKMFTDMIWKAAKAANVPYHEASMQKIKNVPIDVYNALSKLDRKKWTRCAFRPNSNCPQLVNNWTKAFNVFIISARDSLS</sequence>
<accession>A0AAV3REF2</accession>
<evidence type="ECO:0000259" key="1">
    <source>
        <dbReference type="Pfam" id="PF10551"/>
    </source>
</evidence>
<proteinExistence type="predicted"/>
<dbReference type="Proteomes" id="UP001454036">
    <property type="component" value="Unassembled WGS sequence"/>
</dbReference>
<name>A0AAV3REF2_LITER</name>
<dbReference type="PANTHER" id="PTHR31973:SF197">
    <property type="entry name" value="SWIM-TYPE DOMAIN-CONTAINING PROTEIN"/>
    <property type="match status" value="1"/>
</dbReference>
<evidence type="ECO:0000313" key="3">
    <source>
        <dbReference type="Proteomes" id="UP001454036"/>
    </source>
</evidence>
<dbReference type="PANTHER" id="PTHR31973">
    <property type="entry name" value="POLYPROTEIN, PUTATIVE-RELATED"/>
    <property type="match status" value="1"/>
</dbReference>
<comment type="caution">
    <text evidence="2">The sequence shown here is derived from an EMBL/GenBank/DDBJ whole genome shotgun (WGS) entry which is preliminary data.</text>
</comment>
<dbReference type="AlphaFoldDB" id="A0AAV3REF2"/>
<reference evidence="2 3" key="1">
    <citation type="submission" date="2024-01" db="EMBL/GenBank/DDBJ databases">
        <title>The complete chloroplast genome sequence of Lithospermum erythrorhizon: insights into the phylogenetic relationship among Boraginaceae species and the maternal lineages of purple gromwells.</title>
        <authorList>
            <person name="Okada T."/>
            <person name="Watanabe K."/>
        </authorList>
    </citation>
    <scope>NUCLEOTIDE SEQUENCE [LARGE SCALE GENOMIC DNA]</scope>
</reference>
<dbReference type="EMBL" id="BAABME010009045">
    <property type="protein sequence ID" value="GAA0174368.1"/>
    <property type="molecule type" value="Genomic_DNA"/>
</dbReference>
<protein>
    <recommendedName>
        <fullName evidence="1">MULE transposase domain-containing protein</fullName>
    </recommendedName>
</protein>
<evidence type="ECO:0000313" key="2">
    <source>
        <dbReference type="EMBL" id="GAA0174368.1"/>
    </source>
</evidence>
<organism evidence="2 3">
    <name type="scientific">Lithospermum erythrorhizon</name>
    <name type="common">Purple gromwell</name>
    <name type="synonym">Lithospermum officinale var. erythrorhizon</name>
    <dbReference type="NCBI Taxonomy" id="34254"/>
    <lineage>
        <taxon>Eukaryota</taxon>
        <taxon>Viridiplantae</taxon>
        <taxon>Streptophyta</taxon>
        <taxon>Embryophyta</taxon>
        <taxon>Tracheophyta</taxon>
        <taxon>Spermatophyta</taxon>
        <taxon>Magnoliopsida</taxon>
        <taxon>eudicotyledons</taxon>
        <taxon>Gunneridae</taxon>
        <taxon>Pentapetalae</taxon>
        <taxon>asterids</taxon>
        <taxon>lamiids</taxon>
        <taxon>Boraginales</taxon>
        <taxon>Boraginaceae</taxon>
        <taxon>Boraginoideae</taxon>
        <taxon>Lithospermeae</taxon>
        <taxon>Lithospermum</taxon>
    </lineage>
</organism>
<keyword evidence="3" id="KW-1185">Reference proteome</keyword>
<gene>
    <name evidence="2" type="ORF">LIER_27771</name>
</gene>
<dbReference type="InterPro" id="IPR018289">
    <property type="entry name" value="MULE_transposase_dom"/>
</dbReference>
<feature type="domain" description="MULE transposase" evidence="1">
    <location>
        <begin position="241"/>
        <end position="328"/>
    </location>
</feature>